<keyword evidence="2" id="KW-1185">Reference proteome</keyword>
<feature type="non-terminal residue" evidence="1">
    <location>
        <position position="72"/>
    </location>
</feature>
<reference evidence="1" key="1">
    <citation type="journal article" date="2018" name="Genome Biol. Evol.">
        <title>Genomics and development of Lentinus tigrinus, a white-rot wood-decaying mushroom with dimorphic fruiting bodies.</title>
        <authorList>
            <person name="Wu B."/>
            <person name="Xu Z."/>
            <person name="Knudson A."/>
            <person name="Carlson A."/>
            <person name="Chen N."/>
            <person name="Kovaka S."/>
            <person name="LaButti K."/>
            <person name="Lipzen A."/>
            <person name="Pennachio C."/>
            <person name="Riley R."/>
            <person name="Schakwitz W."/>
            <person name="Umezawa K."/>
            <person name="Ohm R.A."/>
            <person name="Grigoriev I.V."/>
            <person name="Nagy L.G."/>
            <person name="Gibbons J."/>
            <person name="Hibbett D."/>
        </authorList>
    </citation>
    <scope>NUCLEOTIDE SEQUENCE [LARGE SCALE GENOMIC DNA]</scope>
    <source>
        <strain evidence="1">ALCF2SS1-6</strain>
    </source>
</reference>
<dbReference type="Proteomes" id="UP000313359">
    <property type="component" value="Unassembled WGS sequence"/>
</dbReference>
<proteinExistence type="predicted"/>
<name>A0A5C2S7T3_9APHY</name>
<evidence type="ECO:0000313" key="1">
    <source>
        <dbReference type="EMBL" id="RPD59368.1"/>
    </source>
</evidence>
<accession>A0A5C2S7T3</accession>
<organism evidence="1 2">
    <name type="scientific">Lentinus tigrinus ALCF2SS1-6</name>
    <dbReference type="NCBI Taxonomy" id="1328759"/>
    <lineage>
        <taxon>Eukaryota</taxon>
        <taxon>Fungi</taxon>
        <taxon>Dikarya</taxon>
        <taxon>Basidiomycota</taxon>
        <taxon>Agaricomycotina</taxon>
        <taxon>Agaricomycetes</taxon>
        <taxon>Polyporales</taxon>
        <taxon>Polyporaceae</taxon>
        <taxon>Lentinus</taxon>
    </lineage>
</organism>
<dbReference type="AlphaFoldDB" id="A0A5C2S7T3"/>
<sequence>MQPASMPRSPQCENVTLRCAVPGQQWPTLLALATRPRAAAMMGLEWVIRPGVDAPQPRTTTSLRDTWFVNGC</sequence>
<evidence type="ECO:0000313" key="2">
    <source>
        <dbReference type="Proteomes" id="UP000313359"/>
    </source>
</evidence>
<protein>
    <submittedName>
        <fullName evidence="1">Uncharacterized protein</fullName>
    </submittedName>
</protein>
<dbReference type="EMBL" id="ML122270">
    <property type="protein sequence ID" value="RPD59368.1"/>
    <property type="molecule type" value="Genomic_DNA"/>
</dbReference>
<gene>
    <name evidence="1" type="ORF">L227DRAFT_576211</name>
</gene>